<dbReference type="AlphaFoldDB" id="A0A6C0B9A3"/>
<dbReference type="EMBL" id="MN739094">
    <property type="protein sequence ID" value="QHS88139.1"/>
    <property type="molecule type" value="Genomic_DNA"/>
</dbReference>
<protein>
    <submittedName>
        <fullName evidence="2">Uncharacterized protein</fullName>
    </submittedName>
</protein>
<organism evidence="2">
    <name type="scientific">viral metagenome</name>
    <dbReference type="NCBI Taxonomy" id="1070528"/>
    <lineage>
        <taxon>unclassified sequences</taxon>
        <taxon>metagenomes</taxon>
        <taxon>organismal metagenomes</taxon>
    </lineage>
</organism>
<evidence type="ECO:0000313" key="2">
    <source>
        <dbReference type="EMBL" id="QHS88139.1"/>
    </source>
</evidence>
<feature type="region of interest" description="Disordered" evidence="1">
    <location>
        <begin position="83"/>
        <end position="106"/>
    </location>
</feature>
<evidence type="ECO:0000256" key="1">
    <source>
        <dbReference type="SAM" id="MobiDB-lite"/>
    </source>
</evidence>
<accession>A0A6C0B9A3</accession>
<name>A0A6C0B9A3_9ZZZZ</name>
<feature type="compositionally biased region" description="Basic residues" evidence="1">
    <location>
        <begin position="91"/>
        <end position="106"/>
    </location>
</feature>
<reference evidence="2" key="1">
    <citation type="journal article" date="2020" name="Nature">
        <title>Giant virus diversity and host interactions through global metagenomics.</title>
        <authorList>
            <person name="Schulz F."/>
            <person name="Roux S."/>
            <person name="Paez-Espino D."/>
            <person name="Jungbluth S."/>
            <person name="Walsh D.A."/>
            <person name="Denef V.J."/>
            <person name="McMahon K.D."/>
            <person name="Konstantinidis K.T."/>
            <person name="Eloe-Fadrosh E.A."/>
            <person name="Kyrpides N.C."/>
            <person name="Woyke T."/>
        </authorList>
    </citation>
    <scope>NUCLEOTIDE SEQUENCE</scope>
    <source>
        <strain evidence="2">GVMAG-M-3300010158-55</strain>
    </source>
</reference>
<sequence length="106" mass="12204">MATLNVDYHNLVVGQRYIVTYYSNSLQRNATFLGNFNNAQYGLNFYNVEGPDEMATVTSVTPNRLVSIQVYVNPLLSGPINQQINSYSGGKSKRNRRKYRRSRKYK</sequence>
<proteinExistence type="predicted"/>